<sequence>MPVSRASRVAVDHSSQAICLRLSRLGAAWATRGGEGGARGLRALLTPARVTVSAPITRTNYSVGDNLSRGSEAIITARYHRVPETASCV</sequence>
<dbReference type="AlphaFoldDB" id="A0AAV7Q0V9"/>
<organism evidence="1 2">
    <name type="scientific">Pleurodeles waltl</name>
    <name type="common">Iberian ribbed newt</name>
    <dbReference type="NCBI Taxonomy" id="8319"/>
    <lineage>
        <taxon>Eukaryota</taxon>
        <taxon>Metazoa</taxon>
        <taxon>Chordata</taxon>
        <taxon>Craniata</taxon>
        <taxon>Vertebrata</taxon>
        <taxon>Euteleostomi</taxon>
        <taxon>Amphibia</taxon>
        <taxon>Batrachia</taxon>
        <taxon>Caudata</taxon>
        <taxon>Salamandroidea</taxon>
        <taxon>Salamandridae</taxon>
        <taxon>Pleurodelinae</taxon>
        <taxon>Pleurodeles</taxon>
    </lineage>
</organism>
<evidence type="ECO:0000313" key="1">
    <source>
        <dbReference type="EMBL" id="KAJ1132363.1"/>
    </source>
</evidence>
<proteinExistence type="predicted"/>
<keyword evidence="2" id="KW-1185">Reference proteome</keyword>
<name>A0AAV7Q0V9_PLEWA</name>
<gene>
    <name evidence="1" type="ORF">NDU88_010677</name>
</gene>
<accession>A0AAV7Q0V9</accession>
<dbReference type="Proteomes" id="UP001066276">
    <property type="component" value="Chromosome 7"/>
</dbReference>
<protein>
    <submittedName>
        <fullName evidence="1">Uncharacterized protein</fullName>
    </submittedName>
</protein>
<evidence type="ECO:0000313" key="2">
    <source>
        <dbReference type="Proteomes" id="UP001066276"/>
    </source>
</evidence>
<reference evidence="1" key="1">
    <citation type="journal article" date="2022" name="bioRxiv">
        <title>Sequencing and chromosome-scale assembly of the giantPleurodeles waltlgenome.</title>
        <authorList>
            <person name="Brown T."/>
            <person name="Elewa A."/>
            <person name="Iarovenko S."/>
            <person name="Subramanian E."/>
            <person name="Araus A.J."/>
            <person name="Petzold A."/>
            <person name="Susuki M."/>
            <person name="Suzuki K.-i.T."/>
            <person name="Hayashi T."/>
            <person name="Toyoda A."/>
            <person name="Oliveira C."/>
            <person name="Osipova E."/>
            <person name="Leigh N.D."/>
            <person name="Simon A."/>
            <person name="Yun M.H."/>
        </authorList>
    </citation>
    <scope>NUCLEOTIDE SEQUENCE</scope>
    <source>
        <strain evidence="1">20211129_DDA</strain>
        <tissue evidence="1">Liver</tissue>
    </source>
</reference>
<dbReference type="EMBL" id="JANPWB010000011">
    <property type="protein sequence ID" value="KAJ1132363.1"/>
    <property type="molecule type" value="Genomic_DNA"/>
</dbReference>
<comment type="caution">
    <text evidence="1">The sequence shown here is derived from an EMBL/GenBank/DDBJ whole genome shotgun (WGS) entry which is preliminary data.</text>
</comment>